<reference evidence="1" key="2">
    <citation type="journal article" date="2015" name="Fish Shellfish Immunol.">
        <title>Early steps in the European eel (Anguilla anguilla)-Vibrio vulnificus interaction in the gills: Role of the RtxA13 toxin.</title>
        <authorList>
            <person name="Callol A."/>
            <person name="Pajuelo D."/>
            <person name="Ebbesson L."/>
            <person name="Teles M."/>
            <person name="MacKenzie S."/>
            <person name="Amaro C."/>
        </authorList>
    </citation>
    <scope>NUCLEOTIDE SEQUENCE</scope>
</reference>
<proteinExistence type="predicted"/>
<organism evidence="1">
    <name type="scientific">Anguilla anguilla</name>
    <name type="common">European freshwater eel</name>
    <name type="synonym">Muraena anguilla</name>
    <dbReference type="NCBI Taxonomy" id="7936"/>
    <lineage>
        <taxon>Eukaryota</taxon>
        <taxon>Metazoa</taxon>
        <taxon>Chordata</taxon>
        <taxon>Craniata</taxon>
        <taxon>Vertebrata</taxon>
        <taxon>Euteleostomi</taxon>
        <taxon>Actinopterygii</taxon>
        <taxon>Neopterygii</taxon>
        <taxon>Teleostei</taxon>
        <taxon>Anguilliformes</taxon>
        <taxon>Anguillidae</taxon>
        <taxon>Anguilla</taxon>
    </lineage>
</organism>
<accession>A0A0E9WBM9</accession>
<name>A0A0E9WBM9_ANGAN</name>
<protein>
    <submittedName>
        <fullName evidence="1">Uncharacterized protein</fullName>
    </submittedName>
</protein>
<dbReference type="AlphaFoldDB" id="A0A0E9WBM9"/>
<dbReference type="EMBL" id="GBXM01021597">
    <property type="protein sequence ID" value="JAH86980.1"/>
    <property type="molecule type" value="Transcribed_RNA"/>
</dbReference>
<sequence>MLSQTMRQISCEMFAFAESLKRQEIKLIGHNANISLLSIKVYQHRFLTTSTALYMSTIRQITCIHWPNCLKFKHSQGAQQPASLLLENE</sequence>
<evidence type="ECO:0000313" key="1">
    <source>
        <dbReference type="EMBL" id="JAH86980.1"/>
    </source>
</evidence>
<reference evidence="1" key="1">
    <citation type="submission" date="2014-11" db="EMBL/GenBank/DDBJ databases">
        <authorList>
            <person name="Amaro Gonzalez C."/>
        </authorList>
    </citation>
    <scope>NUCLEOTIDE SEQUENCE</scope>
</reference>